<protein>
    <submittedName>
        <fullName evidence="2">Uncharacterized protein</fullName>
    </submittedName>
</protein>
<organism evidence="2 3">
    <name type="scientific">Stylosanthes scabra</name>
    <dbReference type="NCBI Taxonomy" id="79078"/>
    <lineage>
        <taxon>Eukaryota</taxon>
        <taxon>Viridiplantae</taxon>
        <taxon>Streptophyta</taxon>
        <taxon>Embryophyta</taxon>
        <taxon>Tracheophyta</taxon>
        <taxon>Spermatophyta</taxon>
        <taxon>Magnoliopsida</taxon>
        <taxon>eudicotyledons</taxon>
        <taxon>Gunneridae</taxon>
        <taxon>Pentapetalae</taxon>
        <taxon>rosids</taxon>
        <taxon>fabids</taxon>
        <taxon>Fabales</taxon>
        <taxon>Fabaceae</taxon>
        <taxon>Papilionoideae</taxon>
        <taxon>50 kb inversion clade</taxon>
        <taxon>dalbergioids sensu lato</taxon>
        <taxon>Dalbergieae</taxon>
        <taxon>Pterocarpus clade</taxon>
        <taxon>Stylosanthes</taxon>
    </lineage>
</organism>
<keyword evidence="3" id="KW-1185">Reference proteome</keyword>
<evidence type="ECO:0000313" key="2">
    <source>
        <dbReference type="EMBL" id="MED6116628.1"/>
    </source>
</evidence>
<dbReference type="Proteomes" id="UP001341840">
    <property type="component" value="Unassembled WGS sequence"/>
</dbReference>
<gene>
    <name evidence="2" type="ORF">PIB30_101980</name>
</gene>
<accession>A0ABU6QXY6</accession>
<proteinExistence type="predicted"/>
<feature type="region of interest" description="Disordered" evidence="1">
    <location>
        <begin position="93"/>
        <end position="114"/>
    </location>
</feature>
<evidence type="ECO:0000256" key="1">
    <source>
        <dbReference type="SAM" id="MobiDB-lite"/>
    </source>
</evidence>
<evidence type="ECO:0000313" key="3">
    <source>
        <dbReference type="Proteomes" id="UP001341840"/>
    </source>
</evidence>
<comment type="caution">
    <text evidence="2">The sequence shown here is derived from an EMBL/GenBank/DDBJ whole genome shotgun (WGS) entry which is preliminary data.</text>
</comment>
<reference evidence="2 3" key="1">
    <citation type="journal article" date="2023" name="Plants (Basel)">
        <title>Bridging the Gap: Combining Genomics and Transcriptomics Approaches to Understand Stylosanthes scabra, an Orphan Legume from the Brazilian Caatinga.</title>
        <authorList>
            <person name="Ferreira-Neto J.R.C."/>
            <person name="da Silva M.D."/>
            <person name="Binneck E."/>
            <person name="de Melo N.F."/>
            <person name="da Silva R.H."/>
            <person name="de Melo A.L.T.M."/>
            <person name="Pandolfi V."/>
            <person name="Bustamante F.O."/>
            <person name="Brasileiro-Vidal A.C."/>
            <person name="Benko-Iseppon A.M."/>
        </authorList>
    </citation>
    <scope>NUCLEOTIDE SEQUENCE [LARGE SCALE GENOMIC DNA]</scope>
    <source>
        <tissue evidence="2">Leaves</tissue>
    </source>
</reference>
<dbReference type="EMBL" id="JASCZI010003068">
    <property type="protein sequence ID" value="MED6116628.1"/>
    <property type="molecule type" value="Genomic_DNA"/>
</dbReference>
<sequence>MTHDVGAKLEEQEDSMIMCLARITRWKFMSINRVDFWDQMHHPHISHYNKNTEEFLSLLRCQWKQWSAGEAYEYLGVSLPFLEVSMAEKRASNSSLSMDESTATDKMQPSPRTSGIVVTNSMSQGAIPPLVSTPSTWPQYGLPQNYL</sequence>
<name>A0ABU6QXY6_9FABA</name>